<dbReference type="SUPFAM" id="SSF111331">
    <property type="entry name" value="NAD kinase/diacylglycerol kinase-like"/>
    <property type="match status" value="1"/>
</dbReference>
<dbReference type="Pfam" id="PF00781">
    <property type="entry name" value="DAGK_cat"/>
    <property type="match status" value="1"/>
</dbReference>
<dbReference type="InterPro" id="IPR001206">
    <property type="entry name" value="Diacylglycerol_kinase_cat_dom"/>
</dbReference>
<gene>
    <name evidence="2" type="ORF">BD410DRAFT_77866</name>
</gene>
<dbReference type="Proteomes" id="UP000294933">
    <property type="component" value="Unassembled WGS sequence"/>
</dbReference>
<evidence type="ECO:0000259" key="1">
    <source>
        <dbReference type="PROSITE" id="PS50146"/>
    </source>
</evidence>
<dbReference type="SMART" id="SM00046">
    <property type="entry name" value="DAGKc"/>
    <property type="match status" value="1"/>
</dbReference>
<dbReference type="EMBL" id="ML170165">
    <property type="protein sequence ID" value="TDL25065.1"/>
    <property type="molecule type" value="Genomic_DNA"/>
</dbReference>
<dbReference type="GO" id="GO:0001727">
    <property type="term" value="F:lipid kinase activity"/>
    <property type="evidence" value="ECO:0007669"/>
    <property type="project" value="TreeGrafter"/>
</dbReference>
<evidence type="ECO:0000313" key="3">
    <source>
        <dbReference type="Proteomes" id="UP000294933"/>
    </source>
</evidence>
<proteinExistence type="predicted"/>
<dbReference type="GO" id="GO:0046512">
    <property type="term" value="P:sphingosine biosynthetic process"/>
    <property type="evidence" value="ECO:0007669"/>
    <property type="project" value="TreeGrafter"/>
</dbReference>
<dbReference type="PANTHER" id="PTHR12358:SF105">
    <property type="entry name" value="DAGKC DOMAIN-CONTAINING PROTEIN"/>
    <property type="match status" value="1"/>
</dbReference>
<dbReference type="InterPro" id="IPR017438">
    <property type="entry name" value="ATP-NAD_kinase_N"/>
</dbReference>
<dbReference type="AlphaFoldDB" id="A0A4Y7QCB8"/>
<dbReference type="OrthoDB" id="336240at2759"/>
<feature type="domain" description="DAGKc" evidence="1">
    <location>
        <begin position="1"/>
        <end position="151"/>
    </location>
</feature>
<dbReference type="GO" id="GO:0016020">
    <property type="term" value="C:membrane"/>
    <property type="evidence" value="ECO:0007669"/>
    <property type="project" value="TreeGrafter"/>
</dbReference>
<organism evidence="2 3">
    <name type="scientific">Rickenella mellea</name>
    <dbReference type="NCBI Taxonomy" id="50990"/>
    <lineage>
        <taxon>Eukaryota</taxon>
        <taxon>Fungi</taxon>
        <taxon>Dikarya</taxon>
        <taxon>Basidiomycota</taxon>
        <taxon>Agaricomycotina</taxon>
        <taxon>Agaricomycetes</taxon>
        <taxon>Hymenochaetales</taxon>
        <taxon>Rickenellaceae</taxon>
        <taxon>Rickenella</taxon>
    </lineage>
</organism>
<dbReference type="InterPro" id="IPR050187">
    <property type="entry name" value="Lipid_Phosphate_FormReg"/>
</dbReference>
<sequence>MPLLLVSNPVCGNGTGHQFVQQHVVPLLEAAGHKVDKVVVTTEPGHAGRAMADEMQQTTEITLVLSSGDGTLQEVVDACTKNHWAACRSNRKFVISLVMIPTGTANALFSALFPPTQGDVDLVAYKLKSVKAFLEGSHTIPLTLAVTSIEGPGGPRDVIGVVVTSTCLHASILHDSEELRHEIPDMSRFKIAAANNITRWYGGKVNFLAARSGHVYIYDGPFEYFLATPNVDRLEPAFQITPLKSRIPPEDKTMDAVVVRPLRDKAIQGSSEDDRKKFSNTAKAILMGAYQQGSHVDMKYGDNGAMVVAEGEYMVEYLRCGGWEWIPDDDDAAAHLLCVDGAIFRIERGGKASCCTLEEHEGPLVRVYA</sequence>
<dbReference type="PROSITE" id="PS50146">
    <property type="entry name" value="DAGK"/>
    <property type="match status" value="1"/>
</dbReference>
<dbReference type="GO" id="GO:0005737">
    <property type="term" value="C:cytoplasm"/>
    <property type="evidence" value="ECO:0007669"/>
    <property type="project" value="TreeGrafter"/>
</dbReference>
<dbReference type="Gene3D" id="3.40.50.10330">
    <property type="entry name" value="Probable inorganic polyphosphate/atp-NAD kinase, domain 1"/>
    <property type="match status" value="1"/>
</dbReference>
<dbReference type="PANTHER" id="PTHR12358">
    <property type="entry name" value="SPHINGOSINE KINASE"/>
    <property type="match status" value="1"/>
</dbReference>
<keyword evidence="3" id="KW-1185">Reference proteome</keyword>
<dbReference type="VEuPathDB" id="FungiDB:BD410DRAFT_77866"/>
<protein>
    <recommendedName>
        <fullName evidence="1">DAGKc domain-containing protein</fullName>
    </recommendedName>
</protein>
<evidence type="ECO:0000313" key="2">
    <source>
        <dbReference type="EMBL" id="TDL25065.1"/>
    </source>
</evidence>
<accession>A0A4Y7QCB8</accession>
<reference evidence="2 3" key="1">
    <citation type="submission" date="2018-06" db="EMBL/GenBank/DDBJ databases">
        <title>A transcriptomic atlas of mushroom development highlights an independent origin of complex multicellularity.</title>
        <authorList>
            <consortium name="DOE Joint Genome Institute"/>
            <person name="Krizsan K."/>
            <person name="Almasi E."/>
            <person name="Merenyi Z."/>
            <person name="Sahu N."/>
            <person name="Viragh M."/>
            <person name="Koszo T."/>
            <person name="Mondo S."/>
            <person name="Kiss B."/>
            <person name="Balint B."/>
            <person name="Kues U."/>
            <person name="Barry K."/>
            <person name="Hegedus J.C."/>
            <person name="Henrissat B."/>
            <person name="Johnson J."/>
            <person name="Lipzen A."/>
            <person name="Ohm R."/>
            <person name="Nagy I."/>
            <person name="Pangilinan J."/>
            <person name="Yan J."/>
            <person name="Xiong Y."/>
            <person name="Grigoriev I.V."/>
            <person name="Hibbett D.S."/>
            <person name="Nagy L.G."/>
        </authorList>
    </citation>
    <scope>NUCLEOTIDE SEQUENCE [LARGE SCALE GENOMIC DNA]</scope>
    <source>
        <strain evidence="2 3">SZMC22713</strain>
    </source>
</reference>
<dbReference type="STRING" id="50990.A0A4Y7QCB8"/>
<name>A0A4Y7QCB8_9AGAM</name>
<dbReference type="InterPro" id="IPR016064">
    <property type="entry name" value="NAD/diacylglycerol_kinase_sf"/>
</dbReference>